<comment type="caution">
    <text evidence="4">The sequence shown here is derived from an EMBL/GenBank/DDBJ whole genome shotgun (WGS) entry which is preliminary data.</text>
</comment>
<dbReference type="InterPro" id="IPR002885">
    <property type="entry name" value="PPR_rpt"/>
</dbReference>
<gene>
    <name evidence="4" type="ORF">LIER_25185</name>
</gene>
<evidence type="ECO:0000313" key="5">
    <source>
        <dbReference type="Proteomes" id="UP001454036"/>
    </source>
</evidence>
<evidence type="ECO:0000256" key="1">
    <source>
        <dbReference type="ARBA" id="ARBA00007626"/>
    </source>
</evidence>
<organism evidence="4 5">
    <name type="scientific">Lithospermum erythrorhizon</name>
    <name type="common">Purple gromwell</name>
    <name type="synonym">Lithospermum officinale var. erythrorhizon</name>
    <dbReference type="NCBI Taxonomy" id="34254"/>
    <lineage>
        <taxon>Eukaryota</taxon>
        <taxon>Viridiplantae</taxon>
        <taxon>Streptophyta</taxon>
        <taxon>Embryophyta</taxon>
        <taxon>Tracheophyta</taxon>
        <taxon>Spermatophyta</taxon>
        <taxon>Magnoliopsida</taxon>
        <taxon>eudicotyledons</taxon>
        <taxon>Gunneridae</taxon>
        <taxon>Pentapetalae</taxon>
        <taxon>asterids</taxon>
        <taxon>lamiids</taxon>
        <taxon>Boraginales</taxon>
        <taxon>Boraginaceae</taxon>
        <taxon>Boraginoideae</taxon>
        <taxon>Lithospermeae</taxon>
        <taxon>Lithospermum</taxon>
    </lineage>
</organism>
<proteinExistence type="inferred from homology"/>
<dbReference type="PANTHER" id="PTHR47941">
    <property type="entry name" value="PENTATRICOPEPTIDE REPEAT-CONTAINING PROTEIN 3, MITOCHONDRIAL"/>
    <property type="match status" value="1"/>
</dbReference>
<sequence>MSLFKHLPRLSKTLRKPLKTINSNTTNFYYSTLLTSKPTINQTLTNHTINHLTFFLTFSRLLHTGNLSNTFTTINPIDHNSVEQVEKICQKISSITDPKSIHSVLKSVQVEFSSALVEQVLRRLSNSGVLALSFFRFAEKQRGFECNVDCYNALVESLGKIKQFKMVWVLIDEMKRKGLLGRETFALVSRRYARARKVKEAIEAFEKMEKYGLKPELDDYNRILDTLSKSRHVGKAQEVFDKWKNIKFRPSIKSYTILLEGWGQEQNLLRLDEVYREMTADGFEPDVVSYGILINAYCKAKKYDKAIELYNEMERKGIKATPHVYCTLINSLGSDRRLDEALKFFELAKGCGYPLESPTYNSVVGAYCWSVRMHDAYRVVDEMRKCGVGPNSRTYDIILHHLVKVGRKKEAYSVFQNISKEPGCEPTVSTYEIIIRMFCNEDRTDMAVRVWNQMKARGVLPGMHMFSTLINSLCHENKLDDACKYFQEMLDMGIRPPCSLFSNLKQTLLDEGKSDTVVSLSQRVEKLRKTQIVK</sequence>
<feature type="repeat" description="PPR" evidence="3">
    <location>
        <begin position="251"/>
        <end position="285"/>
    </location>
</feature>
<feature type="repeat" description="PPR" evidence="3">
    <location>
        <begin position="391"/>
        <end position="426"/>
    </location>
</feature>
<dbReference type="PROSITE" id="PS51375">
    <property type="entry name" value="PPR"/>
    <property type="match status" value="8"/>
</dbReference>
<name>A0AAV3R3U1_LITER</name>
<evidence type="ECO:0000256" key="3">
    <source>
        <dbReference type="PROSITE-ProRule" id="PRU00708"/>
    </source>
</evidence>
<dbReference type="NCBIfam" id="TIGR00756">
    <property type="entry name" value="PPR"/>
    <property type="match status" value="9"/>
</dbReference>
<evidence type="ECO:0000313" key="4">
    <source>
        <dbReference type="EMBL" id="GAA0171059.1"/>
    </source>
</evidence>
<feature type="repeat" description="PPR" evidence="3">
    <location>
        <begin position="321"/>
        <end position="355"/>
    </location>
</feature>
<dbReference type="Pfam" id="PF13041">
    <property type="entry name" value="PPR_2"/>
    <property type="match status" value="3"/>
</dbReference>
<dbReference type="Gene3D" id="1.25.40.10">
    <property type="entry name" value="Tetratricopeptide repeat domain"/>
    <property type="match status" value="4"/>
</dbReference>
<evidence type="ECO:0008006" key="6">
    <source>
        <dbReference type="Google" id="ProtNLM"/>
    </source>
</evidence>
<dbReference type="SUPFAM" id="SSF81901">
    <property type="entry name" value="HCP-like"/>
    <property type="match status" value="1"/>
</dbReference>
<comment type="similarity">
    <text evidence="1">Belongs to the PPR family. P subfamily.</text>
</comment>
<keyword evidence="5" id="KW-1185">Reference proteome</keyword>
<dbReference type="InterPro" id="IPR011990">
    <property type="entry name" value="TPR-like_helical_dom_sf"/>
</dbReference>
<feature type="repeat" description="PPR" evidence="3">
    <location>
        <begin position="286"/>
        <end position="320"/>
    </location>
</feature>
<dbReference type="Pfam" id="PF01535">
    <property type="entry name" value="PPR"/>
    <property type="match status" value="1"/>
</dbReference>
<feature type="repeat" description="PPR" evidence="3">
    <location>
        <begin position="427"/>
        <end position="461"/>
    </location>
</feature>
<reference evidence="4 5" key="1">
    <citation type="submission" date="2024-01" db="EMBL/GenBank/DDBJ databases">
        <title>The complete chloroplast genome sequence of Lithospermum erythrorhizon: insights into the phylogenetic relationship among Boraginaceae species and the maternal lineages of purple gromwells.</title>
        <authorList>
            <person name="Okada T."/>
            <person name="Watanabe K."/>
        </authorList>
    </citation>
    <scope>NUCLEOTIDE SEQUENCE [LARGE SCALE GENOMIC DNA]</scope>
</reference>
<dbReference type="EMBL" id="BAABME010007508">
    <property type="protein sequence ID" value="GAA0171059.1"/>
    <property type="molecule type" value="Genomic_DNA"/>
</dbReference>
<protein>
    <recommendedName>
        <fullName evidence="6">Pentatricopeptide repeat-containing protein</fullName>
    </recommendedName>
</protein>
<evidence type="ECO:0000256" key="2">
    <source>
        <dbReference type="ARBA" id="ARBA00022737"/>
    </source>
</evidence>
<accession>A0AAV3R3U1</accession>
<dbReference type="AlphaFoldDB" id="A0AAV3R3U1"/>
<feature type="repeat" description="PPR" evidence="3">
    <location>
        <begin position="181"/>
        <end position="215"/>
    </location>
</feature>
<keyword evidence="2" id="KW-0677">Repeat</keyword>
<dbReference type="Proteomes" id="UP001454036">
    <property type="component" value="Unassembled WGS sequence"/>
</dbReference>
<feature type="repeat" description="PPR" evidence="3">
    <location>
        <begin position="356"/>
        <end position="390"/>
    </location>
</feature>
<feature type="repeat" description="PPR" evidence="3">
    <location>
        <begin position="462"/>
        <end position="496"/>
    </location>
</feature>
<dbReference type="Pfam" id="PF13812">
    <property type="entry name" value="PPR_3"/>
    <property type="match status" value="1"/>
</dbReference>